<evidence type="ECO:0000256" key="1">
    <source>
        <dbReference type="ARBA" id="ARBA00009515"/>
    </source>
</evidence>
<keyword evidence="5" id="KW-1185">Reference proteome</keyword>
<feature type="compositionally biased region" description="Polar residues" evidence="3">
    <location>
        <begin position="581"/>
        <end position="593"/>
    </location>
</feature>
<dbReference type="GO" id="GO:0005634">
    <property type="term" value="C:nucleus"/>
    <property type="evidence" value="ECO:0007669"/>
    <property type="project" value="TreeGrafter"/>
</dbReference>
<feature type="region of interest" description="Disordered" evidence="3">
    <location>
        <begin position="422"/>
        <end position="652"/>
    </location>
</feature>
<evidence type="ECO:0000256" key="2">
    <source>
        <dbReference type="ARBA" id="ARBA00022703"/>
    </source>
</evidence>
<dbReference type="Gene3D" id="1.25.10.10">
    <property type="entry name" value="Leucine-rich Repeat Variant"/>
    <property type="match status" value="1"/>
</dbReference>
<dbReference type="PANTHER" id="PTHR12758">
    <property type="entry name" value="APOPTOSIS INHIBITOR 5-RELATED"/>
    <property type="match status" value="1"/>
</dbReference>
<dbReference type="SUPFAM" id="SSF48371">
    <property type="entry name" value="ARM repeat"/>
    <property type="match status" value="1"/>
</dbReference>
<dbReference type="GO" id="GO:0003723">
    <property type="term" value="F:RNA binding"/>
    <property type="evidence" value="ECO:0007669"/>
    <property type="project" value="TreeGrafter"/>
</dbReference>
<comment type="similarity">
    <text evidence="1">Belongs to the API5 family.</text>
</comment>
<name>A0A2H3J2Q2_WOLCO</name>
<feature type="compositionally biased region" description="Basic and acidic residues" evidence="3">
    <location>
        <begin position="453"/>
        <end position="468"/>
    </location>
</feature>
<dbReference type="InterPro" id="IPR016024">
    <property type="entry name" value="ARM-type_fold"/>
</dbReference>
<sequence length="652" mass="71799">MEGRSPEEQDRDIRELIRRAERQPVKTSGVRREVLRRLIDLAHSPHPKLKMTAAQNLNKYIKDFPDLEDDAINAVYDLCEDPVTKVRITGYGAIVEVSKEQLKWVKRNADVLVQLLQSDEPEEVPVIKRALSQHLDMDPAVTLGVLCDQVVPSDEPMDEEEQAIRNRLRSLVLSFVTGEAKRSIVERHAVPGSQAEETLVGGMLKAINKLSPPDIDVIVKGVLLSLSSFRPSSSRGKQLLDVIFDRAKASLKIDMPPGGGRSSLENTRYFLEMASFIAVQKRVAHPSHLLQFYFTSLTSKMTLVRLNEDAQVLVLTHIADTLAAFQETSSEGDTAMFPTKQVPDVCAVLLQLFAESMSIERRPWKVCHTLLRTCLHYKQESNWVVPSYLASILQTIQTLAVSQGQDTKMDSLEDIQSLIRSLVPPAPRPPTPSPAPAAATDVSKGTNSIPAAKTERRIMNVKRKHEEQPQPTCPPDSAPSSAANGGDFSTSTPQLNQQQSGKPQARQRASTGAWNAGAKQNGQPAPSEEQPRTAKRAKKGGGEELREPSLLSRMAAAPANSRVGTERATWSSNPKRRIESAPTTFARSAQQPPHDSDRDPIQGFSIKGAAKAAGLGSQSDSQPTKSSLLDRIRDDDVGWDMSGQRKKRRTKT</sequence>
<evidence type="ECO:0000313" key="5">
    <source>
        <dbReference type="Proteomes" id="UP000218811"/>
    </source>
</evidence>
<dbReference type="GO" id="GO:0006915">
    <property type="term" value="P:apoptotic process"/>
    <property type="evidence" value="ECO:0007669"/>
    <property type="project" value="UniProtKB-KW"/>
</dbReference>
<dbReference type="OMA" id="YDLCEDS"/>
<organism evidence="4 5">
    <name type="scientific">Wolfiporia cocos (strain MD-104)</name>
    <name type="common">Brown rot fungus</name>
    <dbReference type="NCBI Taxonomy" id="742152"/>
    <lineage>
        <taxon>Eukaryota</taxon>
        <taxon>Fungi</taxon>
        <taxon>Dikarya</taxon>
        <taxon>Basidiomycota</taxon>
        <taxon>Agaricomycotina</taxon>
        <taxon>Agaricomycetes</taxon>
        <taxon>Polyporales</taxon>
        <taxon>Phaeolaceae</taxon>
        <taxon>Wolfiporia</taxon>
    </lineage>
</organism>
<dbReference type="Pfam" id="PF05918">
    <property type="entry name" value="API5"/>
    <property type="match status" value="1"/>
</dbReference>
<dbReference type="InterPro" id="IPR011989">
    <property type="entry name" value="ARM-like"/>
</dbReference>
<dbReference type="PANTHER" id="PTHR12758:SF19">
    <property type="entry name" value="APOPTOSIS INHIBITOR 5"/>
    <property type="match status" value="1"/>
</dbReference>
<evidence type="ECO:0000256" key="3">
    <source>
        <dbReference type="SAM" id="MobiDB-lite"/>
    </source>
</evidence>
<protein>
    <recommendedName>
        <fullName evidence="6">ARM repeat-containing protein</fullName>
    </recommendedName>
</protein>
<feature type="compositionally biased region" description="Polar residues" evidence="3">
    <location>
        <begin position="478"/>
        <end position="524"/>
    </location>
</feature>
<dbReference type="InterPro" id="IPR008383">
    <property type="entry name" value="API5"/>
</dbReference>
<evidence type="ECO:0008006" key="6">
    <source>
        <dbReference type="Google" id="ProtNLM"/>
    </source>
</evidence>
<proteinExistence type="inferred from homology"/>
<dbReference type="EMBL" id="KB467865">
    <property type="protein sequence ID" value="PCH35985.1"/>
    <property type="molecule type" value="Genomic_DNA"/>
</dbReference>
<dbReference type="OrthoDB" id="19224at2759"/>
<dbReference type="AlphaFoldDB" id="A0A2H3J2Q2"/>
<dbReference type="GO" id="GO:0043066">
    <property type="term" value="P:negative regulation of apoptotic process"/>
    <property type="evidence" value="ECO:0007669"/>
    <property type="project" value="TreeGrafter"/>
</dbReference>
<gene>
    <name evidence="4" type="ORF">WOLCODRAFT_108007</name>
</gene>
<keyword evidence="2" id="KW-0053">Apoptosis</keyword>
<feature type="compositionally biased region" description="Polar residues" evidence="3">
    <location>
        <begin position="616"/>
        <end position="627"/>
    </location>
</feature>
<accession>A0A2H3J2Q2</accession>
<reference evidence="4 5" key="1">
    <citation type="journal article" date="2012" name="Science">
        <title>The Paleozoic origin of enzymatic lignin decomposition reconstructed from 31 fungal genomes.</title>
        <authorList>
            <person name="Floudas D."/>
            <person name="Binder M."/>
            <person name="Riley R."/>
            <person name="Barry K."/>
            <person name="Blanchette R.A."/>
            <person name="Henrissat B."/>
            <person name="Martinez A.T."/>
            <person name="Otillar R."/>
            <person name="Spatafora J.W."/>
            <person name="Yadav J.S."/>
            <person name="Aerts A."/>
            <person name="Benoit I."/>
            <person name="Boyd A."/>
            <person name="Carlson A."/>
            <person name="Copeland A."/>
            <person name="Coutinho P.M."/>
            <person name="de Vries R.P."/>
            <person name="Ferreira P."/>
            <person name="Findley K."/>
            <person name="Foster B."/>
            <person name="Gaskell J."/>
            <person name="Glotzer D."/>
            <person name="Gorecki P."/>
            <person name="Heitman J."/>
            <person name="Hesse C."/>
            <person name="Hori C."/>
            <person name="Igarashi K."/>
            <person name="Jurgens J.A."/>
            <person name="Kallen N."/>
            <person name="Kersten P."/>
            <person name="Kohler A."/>
            <person name="Kuees U."/>
            <person name="Kumar T.K.A."/>
            <person name="Kuo A."/>
            <person name="LaButti K."/>
            <person name="Larrondo L.F."/>
            <person name="Lindquist E."/>
            <person name="Ling A."/>
            <person name="Lombard V."/>
            <person name="Lucas S."/>
            <person name="Lundell T."/>
            <person name="Martin R."/>
            <person name="McLaughlin D.J."/>
            <person name="Morgenstern I."/>
            <person name="Morin E."/>
            <person name="Murat C."/>
            <person name="Nagy L.G."/>
            <person name="Nolan M."/>
            <person name="Ohm R.A."/>
            <person name="Patyshakuliyeva A."/>
            <person name="Rokas A."/>
            <person name="Ruiz-Duenas F.J."/>
            <person name="Sabat G."/>
            <person name="Salamov A."/>
            <person name="Samejima M."/>
            <person name="Schmutz J."/>
            <person name="Slot J.C."/>
            <person name="St John F."/>
            <person name="Stenlid J."/>
            <person name="Sun H."/>
            <person name="Sun S."/>
            <person name="Syed K."/>
            <person name="Tsang A."/>
            <person name="Wiebenga A."/>
            <person name="Young D."/>
            <person name="Pisabarro A."/>
            <person name="Eastwood D.C."/>
            <person name="Martin F."/>
            <person name="Cullen D."/>
            <person name="Grigoriev I.V."/>
            <person name="Hibbett D.S."/>
        </authorList>
    </citation>
    <scope>NUCLEOTIDE SEQUENCE [LARGE SCALE GENOMIC DNA]</scope>
    <source>
        <strain evidence="4 5">MD-104</strain>
    </source>
</reference>
<evidence type="ECO:0000313" key="4">
    <source>
        <dbReference type="EMBL" id="PCH35985.1"/>
    </source>
</evidence>
<feature type="compositionally biased region" description="Pro residues" evidence="3">
    <location>
        <begin position="424"/>
        <end position="435"/>
    </location>
</feature>
<dbReference type="Proteomes" id="UP000218811">
    <property type="component" value="Unassembled WGS sequence"/>
</dbReference>